<proteinExistence type="predicted"/>
<evidence type="ECO:0000259" key="2">
    <source>
        <dbReference type="Pfam" id="PF24181"/>
    </source>
</evidence>
<gene>
    <name evidence="4" type="ORF">WICMUC_002569</name>
</gene>
<comment type="caution">
    <text evidence="4">The sequence shown here is derived from an EMBL/GenBank/DDBJ whole genome shotgun (WGS) entry which is preliminary data.</text>
</comment>
<dbReference type="AlphaFoldDB" id="A0A9P8PPF0"/>
<evidence type="ECO:0000313" key="5">
    <source>
        <dbReference type="Proteomes" id="UP000769528"/>
    </source>
</evidence>
<dbReference type="InterPro" id="IPR049362">
    <property type="entry name" value="TTI1_rpt"/>
</dbReference>
<dbReference type="PANTHER" id="PTHR18460:SF3">
    <property type="entry name" value="TELO2-INTERACTING PROTEIN 1 HOMOLOG"/>
    <property type="match status" value="1"/>
</dbReference>
<dbReference type="OrthoDB" id="6781668at2759"/>
<organism evidence="4 5">
    <name type="scientific">Wickerhamomyces mucosus</name>
    <dbReference type="NCBI Taxonomy" id="1378264"/>
    <lineage>
        <taxon>Eukaryota</taxon>
        <taxon>Fungi</taxon>
        <taxon>Dikarya</taxon>
        <taxon>Ascomycota</taxon>
        <taxon>Saccharomycotina</taxon>
        <taxon>Saccharomycetes</taxon>
        <taxon>Phaffomycetales</taxon>
        <taxon>Wickerhamomycetaceae</taxon>
        <taxon>Wickerhamomyces</taxon>
    </lineage>
</organism>
<dbReference type="Pfam" id="PF26245">
    <property type="entry name" value="TPR_TTI1_2nd_yeast"/>
    <property type="match status" value="1"/>
</dbReference>
<dbReference type="Pfam" id="PF24173">
    <property type="entry name" value="TPR_TTI1_N"/>
    <property type="match status" value="1"/>
</dbReference>
<reference evidence="4" key="1">
    <citation type="journal article" date="2021" name="Open Biol.">
        <title>Shared evolutionary footprints suggest mitochondrial oxidative damage underlies multiple complex I losses in fungi.</title>
        <authorList>
            <person name="Schikora-Tamarit M.A."/>
            <person name="Marcet-Houben M."/>
            <person name="Nosek J."/>
            <person name="Gabaldon T."/>
        </authorList>
    </citation>
    <scope>NUCLEOTIDE SEQUENCE</scope>
    <source>
        <strain evidence="4">CBS6341</strain>
    </source>
</reference>
<accession>A0A9P8PPF0</accession>
<protein>
    <submittedName>
        <fullName evidence="4">Uncharacterized protein</fullName>
    </submittedName>
</protein>
<dbReference type="InterPro" id="IPR057566">
    <property type="entry name" value="TPR_TTI1_N"/>
</dbReference>
<evidence type="ECO:0000259" key="1">
    <source>
        <dbReference type="Pfam" id="PF24173"/>
    </source>
</evidence>
<dbReference type="Proteomes" id="UP000769528">
    <property type="component" value="Unassembled WGS sequence"/>
</dbReference>
<dbReference type="InterPro" id="IPR016024">
    <property type="entry name" value="ARM-type_fold"/>
</dbReference>
<feature type="domain" description="TTI1 N-terminal TPR" evidence="1">
    <location>
        <begin position="10"/>
        <end position="365"/>
    </location>
</feature>
<name>A0A9P8PPF0_9ASCO</name>
<evidence type="ECO:0000259" key="3">
    <source>
        <dbReference type="Pfam" id="PF26245"/>
    </source>
</evidence>
<evidence type="ECO:0000313" key="4">
    <source>
        <dbReference type="EMBL" id="KAH3675652.1"/>
    </source>
</evidence>
<feature type="domain" description="TTI1 C-terminal TPR" evidence="2">
    <location>
        <begin position="799"/>
        <end position="938"/>
    </location>
</feature>
<sequence>MSIENDKRIFSVLRPYCVKLSQIALAPQETINAQSQGLTIALQDVYDNLNSSVNENDIISTNLADYIFVPISYLLKLPELNDITIKYILKILTILIRNSWNSPNTIPYVLAKQLFPLITFLTGGPPSLKDNEEKTIKKSDELKLAGSITLNELFKSLSKQKNAKIYDFFSNVENLPPLGHSVTVLLDFAHKSNDVSLRLQSIKTLNTLYFQLINDGEVLSYILPGNVSTLTKILVGKGSKVHFTILVECLKLLNNLLVLVYNDKGLQVKYNDIETIDDALLEEFEHIQLNEANFQKVHRTKSWLKGTSNQIKLALQNLISLSSHLKLEVRETLLNFCKSILNNCLVSLNTSIPILIRILSHLSDDKELNIDKDIFEGFENQQFFQGYLSKEINESIESFSSTIQSPNNEKIESALSSIKFTSSLNKDHLLASKLARETIIEVSDMLNKKLKKHKIISSSSDPISDLLIISKDFKTPSRTNDTLTIYDTILTQNTQLKLADLFQSLGGQIDPTDTIQEILVDDFNKSLSERGLSLWVANNLMLGYLNSIKPEILADEFLNFEESNPLSTRTPEFVYLILDYSRNILDEIHESQQTLEIEHVNSVAVNSIGIIANFMQSDFENELVDYLYPVIDSLASSSALVRSHALNTSMIIADNLYGGSLYQLVLSNTDFLIDAISIRLSNAMTTRTTAILTVCTKLAGFEILDSFKDVLEIIFSLLDYYHGYAEICIDFFVLFEIIIDEIHKNYINDIGLSKIEFHDSTSSYKPWGLTNVNQLINLLDKNNRDFQIDLNKSSALDNKEKNDEEGIEAEIGKYDSDDEDDNDEVQQEERKFTEEVLKWVSPVPRETYKLTQQIIYYGERLLTHPSAKLQIQILRTFKKALPIFATQINNLYPIVASIWPIVSHLVNSKDPKIIIPASEFLSDILSYSGTFVAQRFVDLWQKSLRNHEILVSATKNSTKSKKLVLPGLNLICYNKLTDMLITAIDSLGKSIPDILIYEIIETCVGVLDDIERFGQHSDIAWIIKQEKYGITNEMKKPDALIFNGKVYEYLEIH</sequence>
<dbReference type="GO" id="GO:0005737">
    <property type="term" value="C:cytoplasm"/>
    <property type="evidence" value="ECO:0007669"/>
    <property type="project" value="TreeGrafter"/>
</dbReference>
<feature type="domain" description="TEL2-interacting protein 1 second TPR" evidence="3">
    <location>
        <begin position="387"/>
        <end position="625"/>
    </location>
</feature>
<dbReference type="SUPFAM" id="SSF48371">
    <property type="entry name" value="ARM repeat"/>
    <property type="match status" value="1"/>
</dbReference>
<dbReference type="InterPro" id="IPR057567">
    <property type="entry name" value="TPR_TTI1_C"/>
</dbReference>
<dbReference type="Pfam" id="PF21547">
    <property type="entry name" value="TTI1"/>
    <property type="match status" value="1"/>
</dbReference>
<dbReference type="InterPro" id="IPR059075">
    <property type="entry name" value="TPR_TTI1_2nd_yeast"/>
</dbReference>
<dbReference type="Pfam" id="PF24181">
    <property type="entry name" value="TPR_TTI1_C"/>
    <property type="match status" value="1"/>
</dbReference>
<reference evidence="4" key="2">
    <citation type="submission" date="2021-01" db="EMBL/GenBank/DDBJ databases">
        <authorList>
            <person name="Schikora-Tamarit M.A."/>
        </authorList>
    </citation>
    <scope>NUCLEOTIDE SEQUENCE</scope>
    <source>
        <strain evidence="4">CBS6341</strain>
    </source>
</reference>
<dbReference type="PANTHER" id="PTHR18460">
    <property type="entry name" value="TEL2 INTERACTING PROTEIN 1 TTI1 FAMILY MEMBER"/>
    <property type="match status" value="1"/>
</dbReference>
<dbReference type="EMBL" id="JAEUBF010000734">
    <property type="protein sequence ID" value="KAH3675652.1"/>
    <property type="molecule type" value="Genomic_DNA"/>
</dbReference>
<dbReference type="InterPro" id="IPR016441">
    <property type="entry name" value="Tti1"/>
</dbReference>
<dbReference type="PIRSF" id="PIRSF005250">
    <property type="entry name" value="UCP005250"/>
    <property type="match status" value="1"/>
</dbReference>
<keyword evidence="5" id="KW-1185">Reference proteome</keyword>
<dbReference type="InterPro" id="IPR052587">
    <property type="entry name" value="TELO2-interacting_protein_1"/>
</dbReference>